<evidence type="ECO:0000313" key="2">
    <source>
        <dbReference type="EMBL" id="MRG87324.1"/>
    </source>
</evidence>
<organism evidence="2 3">
    <name type="scientific">Salinibacillus xinjiangensis</name>
    <dbReference type="NCBI Taxonomy" id="1229268"/>
    <lineage>
        <taxon>Bacteria</taxon>
        <taxon>Bacillati</taxon>
        <taxon>Bacillota</taxon>
        <taxon>Bacilli</taxon>
        <taxon>Bacillales</taxon>
        <taxon>Bacillaceae</taxon>
        <taxon>Salinibacillus</taxon>
    </lineage>
</organism>
<dbReference type="Pfam" id="PF04397">
    <property type="entry name" value="LytTR"/>
    <property type="match status" value="1"/>
</dbReference>
<dbReference type="GO" id="GO:0003677">
    <property type="term" value="F:DNA binding"/>
    <property type="evidence" value="ECO:0007669"/>
    <property type="project" value="InterPro"/>
</dbReference>
<reference evidence="2 3" key="1">
    <citation type="submission" date="2019-11" db="EMBL/GenBank/DDBJ databases">
        <authorList>
            <person name="Li J."/>
        </authorList>
    </citation>
    <scope>NUCLEOTIDE SEQUENCE [LARGE SCALE GENOMIC DNA]</scope>
    <source>
        <strain evidence="2 3">J4</strain>
    </source>
</reference>
<accession>A0A6G1X8N1</accession>
<dbReference type="AlphaFoldDB" id="A0A6G1X8N1"/>
<dbReference type="Proteomes" id="UP000480185">
    <property type="component" value="Unassembled WGS sequence"/>
</dbReference>
<keyword evidence="3" id="KW-1185">Reference proteome</keyword>
<name>A0A6G1X8N1_9BACI</name>
<comment type="caution">
    <text evidence="2">The sequence shown here is derived from an EMBL/GenBank/DDBJ whole genome shotgun (WGS) entry which is preliminary data.</text>
</comment>
<proteinExistence type="predicted"/>
<dbReference type="OrthoDB" id="2080915at2"/>
<dbReference type="EMBL" id="WJNH01000008">
    <property type="protein sequence ID" value="MRG87324.1"/>
    <property type="molecule type" value="Genomic_DNA"/>
</dbReference>
<evidence type="ECO:0000313" key="3">
    <source>
        <dbReference type="Proteomes" id="UP000480185"/>
    </source>
</evidence>
<gene>
    <name evidence="2" type="ORF">GH754_13570</name>
</gene>
<protein>
    <recommendedName>
        <fullName evidence="1">HTH LytTR-type domain-containing protein</fullName>
    </recommendedName>
</protein>
<dbReference type="Gene3D" id="2.40.50.1020">
    <property type="entry name" value="LytTr DNA-binding domain"/>
    <property type="match status" value="1"/>
</dbReference>
<evidence type="ECO:0000259" key="1">
    <source>
        <dbReference type="Pfam" id="PF04397"/>
    </source>
</evidence>
<dbReference type="RefSeq" id="WP_153729211.1">
    <property type="nucleotide sequence ID" value="NZ_WJNH01000008.1"/>
</dbReference>
<sequence>MSSINKSRNQYMTVMQSQADGTISYCTINLLDVDFIESENRRLVYYIGDQRYHQITKLQEMQSVLNESDGFVSLDRTNLVNLKKVKRYDPELGNIYFTDEIEKNSIFATIAKIKQKIMSPLIQRAIAKNTSITQEFKHEKTHYSTTTKTQNIKE</sequence>
<dbReference type="InterPro" id="IPR007492">
    <property type="entry name" value="LytTR_DNA-bd_dom"/>
</dbReference>
<feature type="domain" description="HTH LytTR-type" evidence="1">
    <location>
        <begin position="26"/>
        <end position="99"/>
    </location>
</feature>